<evidence type="ECO:0000256" key="2">
    <source>
        <dbReference type="ARBA" id="ARBA00022448"/>
    </source>
</evidence>
<dbReference type="EMBL" id="OU900096">
    <property type="protein sequence ID" value="CAG9860267.1"/>
    <property type="molecule type" value="Genomic_DNA"/>
</dbReference>
<keyword evidence="5 8" id="KW-0812">Transmembrane</keyword>
<dbReference type="AlphaFoldDB" id="A0A9N9XPU0"/>
<dbReference type="InterPro" id="IPR020846">
    <property type="entry name" value="MFS_dom"/>
</dbReference>
<comment type="subcellular location">
    <subcellularLocation>
        <location evidence="1">Cell membrane</location>
        <topology evidence="1">Multi-pass membrane protein</topology>
    </subcellularLocation>
</comment>
<feature type="transmembrane region" description="Helical" evidence="8">
    <location>
        <begin position="74"/>
        <end position="92"/>
    </location>
</feature>
<protein>
    <recommendedName>
        <fullName evidence="9">Major facilitator superfamily (MFS) profile domain-containing protein</fullName>
    </recommendedName>
</protein>
<keyword evidence="11" id="KW-1185">Reference proteome</keyword>
<evidence type="ECO:0000256" key="5">
    <source>
        <dbReference type="ARBA" id="ARBA00022692"/>
    </source>
</evidence>
<reference evidence="10" key="1">
    <citation type="submission" date="2022-01" db="EMBL/GenBank/DDBJ databases">
        <authorList>
            <person name="King R."/>
        </authorList>
    </citation>
    <scope>NUCLEOTIDE SEQUENCE</scope>
</reference>
<keyword evidence="6 8" id="KW-1133">Transmembrane helix</keyword>
<dbReference type="Proteomes" id="UP001153712">
    <property type="component" value="Chromosome 3"/>
</dbReference>
<feature type="transmembrane region" description="Helical" evidence="8">
    <location>
        <begin position="243"/>
        <end position="265"/>
    </location>
</feature>
<dbReference type="GO" id="GO:0022857">
    <property type="term" value="F:transmembrane transporter activity"/>
    <property type="evidence" value="ECO:0007669"/>
    <property type="project" value="InterPro"/>
</dbReference>
<dbReference type="PANTHER" id="PTHR48021:SF46">
    <property type="entry name" value="MAJOR FACILITATOR SUPERFAMILY (MFS) PROFILE DOMAIN-CONTAINING PROTEIN"/>
    <property type="match status" value="1"/>
</dbReference>
<feature type="transmembrane region" description="Helical" evidence="8">
    <location>
        <begin position="46"/>
        <end position="65"/>
    </location>
</feature>
<feature type="transmembrane region" description="Helical" evidence="8">
    <location>
        <begin position="131"/>
        <end position="151"/>
    </location>
</feature>
<organism evidence="10 11">
    <name type="scientific">Phyllotreta striolata</name>
    <name type="common">Striped flea beetle</name>
    <name type="synonym">Crioceris striolata</name>
    <dbReference type="NCBI Taxonomy" id="444603"/>
    <lineage>
        <taxon>Eukaryota</taxon>
        <taxon>Metazoa</taxon>
        <taxon>Ecdysozoa</taxon>
        <taxon>Arthropoda</taxon>
        <taxon>Hexapoda</taxon>
        <taxon>Insecta</taxon>
        <taxon>Pterygota</taxon>
        <taxon>Neoptera</taxon>
        <taxon>Endopterygota</taxon>
        <taxon>Coleoptera</taxon>
        <taxon>Polyphaga</taxon>
        <taxon>Cucujiformia</taxon>
        <taxon>Chrysomeloidea</taxon>
        <taxon>Chrysomelidae</taxon>
        <taxon>Galerucinae</taxon>
        <taxon>Alticini</taxon>
        <taxon>Phyllotreta</taxon>
    </lineage>
</organism>
<feature type="transmembrane region" description="Helical" evidence="8">
    <location>
        <begin position="157"/>
        <end position="176"/>
    </location>
</feature>
<feature type="transmembrane region" description="Helical" evidence="8">
    <location>
        <begin position="277"/>
        <end position="297"/>
    </location>
</feature>
<dbReference type="PANTHER" id="PTHR48021">
    <property type="match status" value="1"/>
</dbReference>
<dbReference type="InterPro" id="IPR050549">
    <property type="entry name" value="MFS_Trehalose_Transporter"/>
</dbReference>
<evidence type="ECO:0000313" key="10">
    <source>
        <dbReference type="EMBL" id="CAG9860267.1"/>
    </source>
</evidence>
<dbReference type="Gene3D" id="1.20.1250.20">
    <property type="entry name" value="MFS general substrate transporter like domains"/>
    <property type="match status" value="1"/>
</dbReference>
<dbReference type="SUPFAM" id="SSF103473">
    <property type="entry name" value="MFS general substrate transporter"/>
    <property type="match status" value="1"/>
</dbReference>
<evidence type="ECO:0000256" key="8">
    <source>
        <dbReference type="SAM" id="Phobius"/>
    </source>
</evidence>
<evidence type="ECO:0000256" key="1">
    <source>
        <dbReference type="ARBA" id="ARBA00004651"/>
    </source>
</evidence>
<feature type="transmembrane region" description="Helical" evidence="8">
    <location>
        <begin position="98"/>
        <end position="119"/>
    </location>
</feature>
<keyword evidence="7 8" id="KW-0472">Membrane</keyword>
<dbReference type="FunFam" id="1.20.1250.20:FF:000218">
    <property type="entry name" value="facilitated trehalose transporter Tret1"/>
    <property type="match status" value="1"/>
</dbReference>
<gene>
    <name evidence="10" type="ORF">PHYEVI_LOCUS6623</name>
</gene>
<accession>A0A9N9XPU0</accession>
<keyword evidence="2" id="KW-0813">Transport</keyword>
<evidence type="ECO:0000313" key="11">
    <source>
        <dbReference type="Proteomes" id="UP001153712"/>
    </source>
</evidence>
<keyword evidence="4" id="KW-0762">Sugar transport</keyword>
<proteinExistence type="predicted"/>
<evidence type="ECO:0000256" key="3">
    <source>
        <dbReference type="ARBA" id="ARBA00022475"/>
    </source>
</evidence>
<dbReference type="InterPro" id="IPR036259">
    <property type="entry name" value="MFS_trans_sf"/>
</dbReference>
<dbReference type="InterPro" id="IPR005828">
    <property type="entry name" value="MFS_sugar_transport-like"/>
</dbReference>
<evidence type="ECO:0000256" key="7">
    <source>
        <dbReference type="ARBA" id="ARBA00023136"/>
    </source>
</evidence>
<sequence>MVYLILAGSLCGLSDGIFLSWSSPFIVQITQDKENYDISTEEASYFTTIPWIGFIIGCPVFAFLADKIGRKRTYFFTALLHLLAYLFAAFASDIYLFYTSRICFGLASSCYYAVFPIYIGEIANPEVRGRWGNAVASSIYLGGLLVNILGSYLNVSWTSYVCIPLPLLFLLLFNAMPESPYYLVMKGYEDEAKQALRFFTRKTDVDNDYFILKMDVERQLSESGTFRDLFTIDSNRRALIAGVFLRVSQISSGLMIVFMFTQSIFQISGSEIDHGLLSIILMAANFGLNLLVLVFIVHRFSRKKLFVISSSHAGIVMFLLENLRTGDVSFTARMPATKTTGAAK</sequence>
<evidence type="ECO:0000259" key="9">
    <source>
        <dbReference type="PROSITE" id="PS50850"/>
    </source>
</evidence>
<dbReference type="Pfam" id="PF00083">
    <property type="entry name" value="Sugar_tr"/>
    <property type="match status" value="1"/>
</dbReference>
<dbReference type="PROSITE" id="PS50850">
    <property type="entry name" value="MFS"/>
    <property type="match status" value="1"/>
</dbReference>
<evidence type="ECO:0000256" key="4">
    <source>
        <dbReference type="ARBA" id="ARBA00022597"/>
    </source>
</evidence>
<evidence type="ECO:0000256" key="6">
    <source>
        <dbReference type="ARBA" id="ARBA00022989"/>
    </source>
</evidence>
<keyword evidence="3" id="KW-1003">Cell membrane</keyword>
<feature type="domain" description="Major facilitator superfamily (MFS) profile" evidence="9">
    <location>
        <begin position="1"/>
        <end position="344"/>
    </location>
</feature>
<dbReference type="OrthoDB" id="6133115at2759"/>
<name>A0A9N9XPU0_PHYSR</name>
<dbReference type="GO" id="GO:0005886">
    <property type="term" value="C:plasma membrane"/>
    <property type="evidence" value="ECO:0007669"/>
    <property type="project" value="UniProtKB-SubCell"/>
</dbReference>